<dbReference type="EMBL" id="CP014782">
    <property type="protein sequence ID" value="AQS38243.1"/>
    <property type="molecule type" value="Genomic_DNA"/>
</dbReference>
<keyword evidence="1" id="KW-0472">Membrane</keyword>
<name>A0A1S6HRU1_9GAMM</name>
<sequence>MKRYLQSNQLSYKKISKFQKGLAAVEAAIVAPIFFLILFAILDGARMIYAYGAVAHAAREGVRYAVVRGAEAGDDLRRVGDSPTTDAKIEAHVLQRAQPLERIRITTTWEEDANQLRDQGAGKVVEIQIEHDFEPVTPFLPAITLSSTSRTVIYF</sequence>
<dbReference type="Pfam" id="PF07811">
    <property type="entry name" value="TadE"/>
    <property type="match status" value="1"/>
</dbReference>
<dbReference type="RefSeq" id="WP_077753313.1">
    <property type="nucleotide sequence ID" value="NZ_CP014782.1"/>
</dbReference>
<evidence type="ECO:0000256" key="1">
    <source>
        <dbReference type="SAM" id="Phobius"/>
    </source>
</evidence>
<evidence type="ECO:0000313" key="4">
    <source>
        <dbReference type="Proteomes" id="UP000189545"/>
    </source>
</evidence>
<gene>
    <name evidence="3" type="ORF">Sps_03096</name>
</gene>
<protein>
    <submittedName>
        <fullName evidence="3">Flp pilus assembly protein TadG</fullName>
    </submittedName>
</protein>
<dbReference type="KEGG" id="spsw:Sps_03096"/>
<dbReference type="AlphaFoldDB" id="A0A1S6HRU1"/>
<keyword evidence="1" id="KW-1133">Transmembrane helix</keyword>
<organism evidence="3 4">
    <name type="scientific">Shewanella psychrophila</name>
    <dbReference type="NCBI Taxonomy" id="225848"/>
    <lineage>
        <taxon>Bacteria</taxon>
        <taxon>Pseudomonadati</taxon>
        <taxon>Pseudomonadota</taxon>
        <taxon>Gammaproteobacteria</taxon>
        <taxon>Alteromonadales</taxon>
        <taxon>Shewanellaceae</taxon>
        <taxon>Shewanella</taxon>
    </lineage>
</organism>
<feature type="transmembrane region" description="Helical" evidence="1">
    <location>
        <begin position="21"/>
        <end position="42"/>
    </location>
</feature>
<dbReference type="STRING" id="225848.Sps_03096"/>
<accession>A0A1S6HRU1</accession>
<evidence type="ECO:0000313" key="3">
    <source>
        <dbReference type="EMBL" id="AQS38243.1"/>
    </source>
</evidence>
<feature type="domain" description="TadE-like" evidence="2">
    <location>
        <begin position="21"/>
        <end position="63"/>
    </location>
</feature>
<dbReference type="Proteomes" id="UP000189545">
    <property type="component" value="Chromosome"/>
</dbReference>
<keyword evidence="1" id="KW-0812">Transmembrane</keyword>
<dbReference type="InterPro" id="IPR012495">
    <property type="entry name" value="TadE-like_dom"/>
</dbReference>
<proteinExistence type="predicted"/>
<evidence type="ECO:0000259" key="2">
    <source>
        <dbReference type="Pfam" id="PF07811"/>
    </source>
</evidence>
<reference evidence="3 4" key="1">
    <citation type="submission" date="2016-03" db="EMBL/GenBank/DDBJ databases">
        <title>Complete genome sequence of Shewanella psychrophila WP2, a deep sea bacterium isolated from west Pacific sediment.</title>
        <authorList>
            <person name="Xu G."/>
            <person name="Jian H."/>
        </authorList>
    </citation>
    <scope>NUCLEOTIDE SEQUENCE [LARGE SCALE GENOMIC DNA]</scope>
    <source>
        <strain evidence="3 4">WP2</strain>
    </source>
</reference>
<keyword evidence="4" id="KW-1185">Reference proteome</keyword>
<dbReference type="OrthoDB" id="5397339at2"/>